<dbReference type="InterPro" id="IPR021062">
    <property type="entry name" value="ArAE_1_C"/>
</dbReference>
<feature type="transmembrane region" description="Helical" evidence="6">
    <location>
        <begin position="55"/>
        <end position="74"/>
    </location>
</feature>
<dbReference type="PANTHER" id="PTHR40064:SF1">
    <property type="entry name" value="MEMBRANE PROTEIN"/>
    <property type="match status" value="1"/>
</dbReference>
<comment type="caution">
    <text evidence="8">The sequence shown here is derived from an EMBL/GenBank/DDBJ whole genome shotgun (WGS) entry which is preliminary data.</text>
</comment>
<feature type="transmembrane region" description="Helical" evidence="6">
    <location>
        <begin position="26"/>
        <end position="43"/>
    </location>
</feature>
<reference evidence="8 9" key="1">
    <citation type="submission" date="2020-12" db="EMBL/GenBank/DDBJ databases">
        <title>WGS of Thermoactinomyces spp.</title>
        <authorList>
            <person name="Cheng K."/>
        </authorList>
    </citation>
    <scope>NUCLEOTIDE SEQUENCE [LARGE SCALE GENOMIC DNA]</scope>
    <source>
        <strain evidence="9">CICC 10671\DSM 43846</strain>
    </source>
</reference>
<dbReference type="Pfam" id="PF11728">
    <property type="entry name" value="ArAE_1_C"/>
    <property type="match status" value="1"/>
</dbReference>
<feature type="domain" description="Putative aromatic acid exporter C-terminal" evidence="7">
    <location>
        <begin position="145"/>
        <end position="309"/>
    </location>
</feature>
<feature type="transmembrane region" description="Helical" evidence="6">
    <location>
        <begin position="124"/>
        <end position="141"/>
    </location>
</feature>
<dbReference type="RefSeq" id="WP_181731960.1">
    <property type="nucleotide sequence ID" value="NZ_JACEIR010000004.1"/>
</dbReference>
<dbReference type="Pfam" id="PF06081">
    <property type="entry name" value="ArAE_1"/>
    <property type="match status" value="1"/>
</dbReference>
<keyword evidence="3 6" id="KW-0812">Transmembrane</keyword>
<name>A0A8I1DE92_THEIN</name>
<evidence type="ECO:0000313" key="8">
    <source>
        <dbReference type="EMBL" id="MBH8594734.1"/>
    </source>
</evidence>
<dbReference type="AlphaFoldDB" id="A0A8I1DE92"/>
<keyword evidence="2" id="KW-1003">Cell membrane</keyword>
<proteinExistence type="predicted"/>
<evidence type="ECO:0000256" key="5">
    <source>
        <dbReference type="ARBA" id="ARBA00023136"/>
    </source>
</evidence>
<keyword evidence="5 6" id="KW-0472">Membrane</keyword>
<dbReference type="PANTHER" id="PTHR40064">
    <property type="entry name" value="MEMBRANE PROTEIN-RELATED"/>
    <property type="match status" value="1"/>
</dbReference>
<organism evidence="8 9">
    <name type="scientific">Thermoactinomyces intermedius</name>
    <dbReference type="NCBI Taxonomy" id="2024"/>
    <lineage>
        <taxon>Bacteria</taxon>
        <taxon>Bacillati</taxon>
        <taxon>Bacillota</taxon>
        <taxon>Bacilli</taxon>
        <taxon>Bacillales</taxon>
        <taxon>Thermoactinomycetaceae</taxon>
        <taxon>Thermoactinomyces</taxon>
    </lineage>
</organism>
<dbReference type="InterPro" id="IPR038323">
    <property type="entry name" value="ArAE_1_C_sf"/>
</dbReference>
<sequence length="340" mass="39639">MIIGYRTIKTAIGIALSISIAQWMGLQYYTAAGIITMICIKTTKKQSYQTAWERFFGSLAGLGISAVFFEWIGYHTWTLTLLLLVLIPMSVYLNLKDGIVSSAVVIMHLYVLKDVNGKIIVNEILLLVIGIGMAVLLNAYIPSAEKELKAYRRKIEENFKIILREFAAYLREPERYWDGKQITETAQWLKEAKELAVRDIENQFNESALDYYQYFEMRERQFEVLERIALTVSTLNYSSEQGQMIAGFLEDVADAIHYGNSSQVFLNRLEEIRESFHNSPLPTTKEEFETHAAYLYFINEMRRFLMIKKKLWKKKGEKQQKEKRPFRLFPAVRWRKDSQG</sequence>
<dbReference type="InterPro" id="IPR010343">
    <property type="entry name" value="ArAE_1"/>
</dbReference>
<dbReference type="InterPro" id="IPR052984">
    <property type="entry name" value="UPF0421"/>
</dbReference>
<evidence type="ECO:0000256" key="3">
    <source>
        <dbReference type="ARBA" id="ARBA00022692"/>
    </source>
</evidence>
<feature type="transmembrane region" description="Helical" evidence="6">
    <location>
        <begin position="80"/>
        <end position="112"/>
    </location>
</feature>
<dbReference type="EMBL" id="JAECVW010000002">
    <property type="protein sequence ID" value="MBH8594734.1"/>
    <property type="molecule type" value="Genomic_DNA"/>
</dbReference>
<evidence type="ECO:0000259" key="7">
    <source>
        <dbReference type="Pfam" id="PF11728"/>
    </source>
</evidence>
<dbReference type="Gene3D" id="1.20.120.940">
    <property type="entry name" value="Putative aromatic acid exporter, C-terminal domain"/>
    <property type="match status" value="1"/>
</dbReference>
<evidence type="ECO:0000313" key="9">
    <source>
        <dbReference type="Proteomes" id="UP000633619"/>
    </source>
</evidence>
<evidence type="ECO:0000256" key="4">
    <source>
        <dbReference type="ARBA" id="ARBA00022989"/>
    </source>
</evidence>
<comment type="subcellular location">
    <subcellularLocation>
        <location evidence="1">Cell membrane</location>
        <topology evidence="1">Multi-pass membrane protein</topology>
    </subcellularLocation>
</comment>
<keyword evidence="4 6" id="KW-1133">Transmembrane helix</keyword>
<accession>A0A8I1DE92</accession>
<gene>
    <name evidence="8" type="ORF">I8U20_05245</name>
</gene>
<evidence type="ECO:0000256" key="6">
    <source>
        <dbReference type="SAM" id="Phobius"/>
    </source>
</evidence>
<evidence type="ECO:0000256" key="2">
    <source>
        <dbReference type="ARBA" id="ARBA00022475"/>
    </source>
</evidence>
<dbReference type="GO" id="GO:0005886">
    <property type="term" value="C:plasma membrane"/>
    <property type="evidence" value="ECO:0007669"/>
    <property type="project" value="UniProtKB-SubCell"/>
</dbReference>
<dbReference type="Proteomes" id="UP000633619">
    <property type="component" value="Unassembled WGS sequence"/>
</dbReference>
<evidence type="ECO:0000256" key="1">
    <source>
        <dbReference type="ARBA" id="ARBA00004651"/>
    </source>
</evidence>
<protein>
    <submittedName>
        <fullName evidence="8">Aromatic acid exporter family protein</fullName>
    </submittedName>
</protein>
<keyword evidence="9" id="KW-1185">Reference proteome</keyword>